<reference evidence="2" key="1">
    <citation type="journal article" date="2022" name="Int. J. Mol. Sci.">
        <title>Draft Genome of Tanacetum Coccineum: Genomic Comparison of Closely Related Tanacetum-Family Plants.</title>
        <authorList>
            <person name="Yamashiro T."/>
            <person name="Shiraishi A."/>
            <person name="Nakayama K."/>
            <person name="Satake H."/>
        </authorList>
    </citation>
    <scope>NUCLEOTIDE SEQUENCE</scope>
</reference>
<protein>
    <submittedName>
        <fullName evidence="2">Uncharacterized protein</fullName>
    </submittedName>
</protein>
<evidence type="ECO:0000313" key="3">
    <source>
        <dbReference type="Proteomes" id="UP001151760"/>
    </source>
</evidence>
<evidence type="ECO:0000256" key="1">
    <source>
        <dbReference type="SAM" id="MobiDB-lite"/>
    </source>
</evidence>
<dbReference type="Proteomes" id="UP001151760">
    <property type="component" value="Unassembled WGS sequence"/>
</dbReference>
<feature type="region of interest" description="Disordered" evidence="1">
    <location>
        <begin position="334"/>
        <end position="360"/>
    </location>
</feature>
<keyword evidence="3" id="KW-1185">Reference proteome</keyword>
<organism evidence="2 3">
    <name type="scientific">Tanacetum coccineum</name>
    <dbReference type="NCBI Taxonomy" id="301880"/>
    <lineage>
        <taxon>Eukaryota</taxon>
        <taxon>Viridiplantae</taxon>
        <taxon>Streptophyta</taxon>
        <taxon>Embryophyta</taxon>
        <taxon>Tracheophyta</taxon>
        <taxon>Spermatophyta</taxon>
        <taxon>Magnoliopsida</taxon>
        <taxon>eudicotyledons</taxon>
        <taxon>Gunneridae</taxon>
        <taxon>Pentapetalae</taxon>
        <taxon>asterids</taxon>
        <taxon>campanulids</taxon>
        <taxon>Asterales</taxon>
        <taxon>Asteraceae</taxon>
        <taxon>Asteroideae</taxon>
        <taxon>Anthemideae</taxon>
        <taxon>Anthemidinae</taxon>
        <taxon>Tanacetum</taxon>
    </lineage>
</organism>
<gene>
    <name evidence="2" type="ORF">Tco_1111502</name>
</gene>
<feature type="compositionally biased region" description="Acidic residues" evidence="1">
    <location>
        <begin position="336"/>
        <end position="351"/>
    </location>
</feature>
<name>A0ABQ5ILS7_9ASTR</name>
<dbReference type="EMBL" id="BQNB010020938">
    <property type="protein sequence ID" value="GJU01164.1"/>
    <property type="molecule type" value="Genomic_DNA"/>
</dbReference>
<proteinExistence type="predicted"/>
<comment type="caution">
    <text evidence="2">The sequence shown here is derived from an EMBL/GenBank/DDBJ whole genome shotgun (WGS) entry which is preliminary data.</text>
</comment>
<sequence length="498" mass="56405">MYVNGHVDIFDMVDINLFTVVALNMMVVKLGYTGESKTLFYNNLRPLTSLDEGLYALACEEDVHCLATLVRSFKLIEVYIEHDVTAVDSYTRLPPRFRATTIEEITDVSSSIEHRSKNMLLTWHDSSEPTKESVFDYVTPRSLPQHDSSTPCKDFVSKSVTPRCMPHCMLTPTTDEFVMTYTQLSSVHGVDTQDHVLLTIQSKFNDINLSFVSQQATPSQALVIVVGSGIESYGLSYDENFGVEDLDLNLNEPVDLNVSQIEIQAQLPVFEEPYVGRTQEPIMEEVRTQKPNVEEVRTQRLALKNQLWQRLALRHPLWKRLELRNFVEDYVSSGENGEDAEQVNGQEDESAPTDGQFFSDDEGIDLTAYETEYEVPDLVKMQNEIVEPDVDVYLFGISMDLPFDNIGVTNLVLDDVLEGEDVDVANADGFDSDPGNDEKRNYKKRRLAELRTEMEGVINASGQWKYSFYTGQEFTTPKEAKIASICNPIESIFEAVLE</sequence>
<evidence type="ECO:0000313" key="2">
    <source>
        <dbReference type="EMBL" id="GJU01164.1"/>
    </source>
</evidence>
<accession>A0ABQ5ILS7</accession>
<reference evidence="2" key="2">
    <citation type="submission" date="2022-01" db="EMBL/GenBank/DDBJ databases">
        <authorList>
            <person name="Yamashiro T."/>
            <person name="Shiraishi A."/>
            <person name="Satake H."/>
            <person name="Nakayama K."/>
        </authorList>
    </citation>
    <scope>NUCLEOTIDE SEQUENCE</scope>
</reference>